<keyword evidence="17" id="KW-1185">Reference proteome</keyword>
<dbReference type="PANTHER" id="PTHR48060:SF21">
    <property type="entry name" value="L DOMAIN-LIKE PROTEIN"/>
    <property type="match status" value="1"/>
</dbReference>
<evidence type="ECO:0000256" key="10">
    <source>
        <dbReference type="ARBA" id="ARBA00023170"/>
    </source>
</evidence>
<evidence type="ECO:0000256" key="1">
    <source>
        <dbReference type="ARBA" id="ARBA00004479"/>
    </source>
</evidence>
<keyword evidence="5" id="KW-0677">Repeat</keyword>
<evidence type="ECO:0000256" key="11">
    <source>
        <dbReference type="ARBA" id="ARBA00023180"/>
    </source>
</evidence>
<dbReference type="GO" id="GO:0005524">
    <property type="term" value="F:ATP binding"/>
    <property type="evidence" value="ECO:0007669"/>
    <property type="project" value="UniProtKB-KW"/>
</dbReference>
<evidence type="ECO:0000256" key="9">
    <source>
        <dbReference type="ARBA" id="ARBA00023136"/>
    </source>
</evidence>
<evidence type="ECO:0000256" key="13">
    <source>
        <dbReference type="SAM" id="SignalP"/>
    </source>
</evidence>
<feature type="region of interest" description="Disordered" evidence="12">
    <location>
        <begin position="176"/>
        <end position="195"/>
    </location>
</feature>
<keyword evidence="9" id="KW-0472">Membrane</keyword>
<feature type="domain" description="Leucine-rich repeat-containing N-terminal plant-type" evidence="14">
    <location>
        <begin position="21"/>
        <end position="60"/>
    </location>
</feature>
<proteinExistence type="predicted"/>
<dbReference type="PANTHER" id="PTHR48060">
    <property type="entry name" value="DNA DAMAGE-REPAIR/TOLERATION PROTEIN DRT100"/>
    <property type="match status" value="1"/>
</dbReference>
<dbReference type="OrthoDB" id="1535479at2759"/>
<comment type="caution">
    <text evidence="16">The sequence shown here is derived from an EMBL/GenBank/DDBJ whole genome shotgun (WGS) entry which is preliminary data.</text>
</comment>
<reference evidence="16 17" key="1">
    <citation type="journal article" date="2013" name="BMC Genomics">
        <title>The miniature genome of a carnivorous plant Genlisea aurea contains a low number of genes and short non-coding sequences.</title>
        <authorList>
            <person name="Leushkin E.V."/>
            <person name="Sutormin R.A."/>
            <person name="Nabieva E.R."/>
            <person name="Penin A.A."/>
            <person name="Kondrashov A.S."/>
            <person name="Logacheva M.D."/>
        </authorList>
    </citation>
    <scope>NUCLEOTIDE SEQUENCE [LARGE SCALE GENOMIC DNA]</scope>
</reference>
<keyword evidence="10" id="KW-0675">Receptor</keyword>
<keyword evidence="11" id="KW-0325">Glycoprotein</keyword>
<dbReference type="InterPro" id="IPR053211">
    <property type="entry name" value="DNA_repair-toleration"/>
</dbReference>
<dbReference type="FunFam" id="3.80.10.10:FF:000101">
    <property type="entry name" value="LRR receptor-like serine/threonine-protein kinase ERECTA"/>
    <property type="match status" value="1"/>
</dbReference>
<dbReference type="AlphaFoldDB" id="S8BU54"/>
<evidence type="ECO:0000256" key="8">
    <source>
        <dbReference type="ARBA" id="ARBA00022989"/>
    </source>
</evidence>
<protein>
    <submittedName>
        <fullName evidence="16">Uncharacterized protein</fullName>
    </submittedName>
</protein>
<name>S8BU54_9LAMI</name>
<evidence type="ECO:0000256" key="7">
    <source>
        <dbReference type="ARBA" id="ARBA00022840"/>
    </source>
</evidence>
<keyword evidence="3" id="KW-0812">Transmembrane</keyword>
<dbReference type="EMBL" id="AUSU01009752">
    <property type="protein sequence ID" value="EPS57874.1"/>
    <property type="molecule type" value="Genomic_DNA"/>
</dbReference>
<evidence type="ECO:0000313" key="17">
    <source>
        <dbReference type="Proteomes" id="UP000015453"/>
    </source>
</evidence>
<dbReference type="Pfam" id="PF08263">
    <property type="entry name" value="LRRNT_2"/>
    <property type="match status" value="1"/>
</dbReference>
<feature type="signal peptide" evidence="13">
    <location>
        <begin position="1"/>
        <end position="15"/>
    </location>
</feature>
<feature type="chain" id="PRO_5012384399" evidence="13">
    <location>
        <begin position="16"/>
        <end position="253"/>
    </location>
</feature>
<keyword evidence="7" id="KW-0067">ATP-binding</keyword>
<dbReference type="InterPro" id="IPR032675">
    <property type="entry name" value="LRR_dom_sf"/>
</dbReference>
<gene>
    <name evidence="16" type="ORF">M569_16943</name>
</gene>
<feature type="domain" description="Disease resistance R13L4/SHOC-2-like LRR" evidence="15">
    <location>
        <begin position="76"/>
        <end position="168"/>
    </location>
</feature>
<evidence type="ECO:0000256" key="2">
    <source>
        <dbReference type="ARBA" id="ARBA00022614"/>
    </source>
</evidence>
<accession>S8BU54</accession>
<feature type="non-terminal residue" evidence="16">
    <location>
        <position position="253"/>
    </location>
</feature>
<evidence type="ECO:0000256" key="5">
    <source>
        <dbReference type="ARBA" id="ARBA00022737"/>
    </source>
</evidence>
<keyword evidence="6" id="KW-0547">Nucleotide-binding</keyword>
<keyword evidence="2" id="KW-0433">Leucine-rich repeat</keyword>
<sequence>FHLVLLSLGLFLVDSATLPRNEVDALSSFKRAIIDDPFRALSNWNSPQSNPCSWSGVYCSAAGDHIVKLNISGKSLKGFIVPELSKLAALQELTLHGNALIGEIPKDIGMLKQLKVLDLGSNQLTGSIPPEIGNLGSVIKLNLESNGLTGKLPPELGNLKCLQQLQLDRNKLVGSLPGSDSSPYGRGRRMQASNGSPVGLCRLPRLRLADFSYNFFVGPVPKCLEYIPRLYFRGNCLLGDESVKQRPAEQCGG</sequence>
<evidence type="ECO:0000256" key="3">
    <source>
        <dbReference type="ARBA" id="ARBA00022692"/>
    </source>
</evidence>
<dbReference type="SUPFAM" id="SSF52058">
    <property type="entry name" value="L domain-like"/>
    <property type="match status" value="1"/>
</dbReference>
<evidence type="ECO:0000256" key="4">
    <source>
        <dbReference type="ARBA" id="ARBA00022729"/>
    </source>
</evidence>
<feature type="non-terminal residue" evidence="16">
    <location>
        <position position="1"/>
    </location>
</feature>
<dbReference type="Pfam" id="PF23598">
    <property type="entry name" value="LRR_14"/>
    <property type="match status" value="1"/>
</dbReference>
<evidence type="ECO:0000256" key="12">
    <source>
        <dbReference type="SAM" id="MobiDB-lite"/>
    </source>
</evidence>
<evidence type="ECO:0000259" key="15">
    <source>
        <dbReference type="Pfam" id="PF23598"/>
    </source>
</evidence>
<evidence type="ECO:0000313" key="16">
    <source>
        <dbReference type="EMBL" id="EPS57874.1"/>
    </source>
</evidence>
<dbReference type="Gene3D" id="3.80.10.10">
    <property type="entry name" value="Ribonuclease Inhibitor"/>
    <property type="match status" value="2"/>
</dbReference>
<dbReference type="Proteomes" id="UP000015453">
    <property type="component" value="Unassembled WGS sequence"/>
</dbReference>
<organism evidence="16 17">
    <name type="scientific">Genlisea aurea</name>
    <dbReference type="NCBI Taxonomy" id="192259"/>
    <lineage>
        <taxon>Eukaryota</taxon>
        <taxon>Viridiplantae</taxon>
        <taxon>Streptophyta</taxon>
        <taxon>Embryophyta</taxon>
        <taxon>Tracheophyta</taxon>
        <taxon>Spermatophyta</taxon>
        <taxon>Magnoliopsida</taxon>
        <taxon>eudicotyledons</taxon>
        <taxon>Gunneridae</taxon>
        <taxon>Pentapetalae</taxon>
        <taxon>asterids</taxon>
        <taxon>lamiids</taxon>
        <taxon>Lamiales</taxon>
        <taxon>Lentibulariaceae</taxon>
        <taxon>Genlisea</taxon>
    </lineage>
</organism>
<keyword evidence="4 13" id="KW-0732">Signal</keyword>
<keyword evidence="8" id="KW-1133">Transmembrane helix</keyword>
<comment type="subcellular location">
    <subcellularLocation>
        <location evidence="1">Membrane</location>
        <topology evidence="1">Single-pass type I membrane protein</topology>
    </subcellularLocation>
</comment>
<dbReference type="InterPro" id="IPR055414">
    <property type="entry name" value="LRR_R13L4/SHOC2-like"/>
</dbReference>
<dbReference type="InterPro" id="IPR013210">
    <property type="entry name" value="LRR_N_plant-typ"/>
</dbReference>
<evidence type="ECO:0000259" key="14">
    <source>
        <dbReference type="Pfam" id="PF08263"/>
    </source>
</evidence>
<evidence type="ECO:0000256" key="6">
    <source>
        <dbReference type="ARBA" id="ARBA00022741"/>
    </source>
</evidence>
<dbReference type="GO" id="GO:0016020">
    <property type="term" value="C:membrane"/>
    <property type="evidence" value="ECO:0007669"/>
    <property type="project" value="UniProtKB-SubCell"/>
</dbReference>